<organism evidence="1 2">
    <name type="scientific">Podospora fimiseda</name>
    <dbReference type="NCBI Taxonomy" id="252190"/>
    <lineage>
        <taxon>Eukaryota</taxon>
        <taxon>Fungi</taxon>
        <taxon>Dikarya</taxon>
        <taxon>Ascomycota</taxon>
        <taxon>Pezizomycotina</taxon>
        <taxon>Sordariomycetes</taxon>
        <taxon>Sordariomycetidae</taxon>
        <taxon>Sordariales</taxon>
        <taxon>Podosporaceae</taxon>
        <taxon>Podospora</taxon>
    </lineage>
</organism>
<protein>
    <submittedName>
        <fullName evidence="1">Uncharacterized protein</fullName>
    </submittedName>
</protein>
<gene>
    <name evidence="1" type="ORF">QBC38DRAFT_450702</name>
</gene>
<sequence>MRNWQNIKFPILMGPDKYRDKSQYLLDLPLINLLEATLDDLVLGTSGYIPSSLPIQGEMKVEIFEGEAGPRTANAFVLRFIHVEEVIMLHSSHPMDNYAYRAIIIPTGDLYRGVFTWPPPDGMCLTGRLAADGQEDVGDAANLLEKVLNIQLAPMGKKVFRPNPLEEMAIPATLQVVGEIFDLTPKVFFFWSQSNGSYEHFCAPDCIDVTVAYCELTNSVAGLELELVKRPKTSFKRIGLEHLNLLKIHLDKYSTVELRFWKALYIDYSAEIRYGGQRPYWVEGPTDMEVKIIDGNEVWCLDDNLPVPDRWYR</sequence>
<dbReference type="AlphaFoldDB" id="A0AAN7BZ12"/>
<evidence type="ECO:0000313" key="2">
    <source>
        <dbReference type="Proteomes" id="UP001301958"/>
    </source>
</evidence>
<reference evidence="1" key="1">
    <citation type="journal article" date="2023" name="Mol. Phylogenet. Evol.">
        <title>Genome-scale phylogeny and comparative genomics of the fungal order Sordariales.</title>
        <authorList>
            <person name="Hensen N."/>
            <person name="Bonometti L."/>
            <person name="Westerberg I."/>
            <person name="Brannstrom I.O."/>
            <person name="Guillou S."/>
            <person name="Cros-Aarteil S."/>
            <person name="Calhoun S."/>
            <person name="Haridas S."/>
            <person name="Kuo A."/>
            <person name="Mondo S."/>
            <person name="Pangilinan J."/>
            <person name="Riley R."/>
            <person name="LaButti K."/>
            <person name="Andreopoulos B."/>
            <person name="Lipzen A."/>
            <person name="Chen C."/>
            <person name="Yan M."/>
            <person name="Daum C."/>
            <person name="Ng V."/>
            <person name="Clum A."/>
            <person name="Steindorff A."/>
            <person name="Ohm R.A."/>
            <person name="Martin F."/>
            <person name="Silar P."/>
            <person name="Natvig D.O."/>
            <person name="Lalanne C."/>
            <person name="Gautier V."/>
            <person name="Ament-Velasquez S.L."/>
            <person name="Kruys A."/>
            <person name="Hutchinson M.I."/>
            <person name="Powell A.J."/>
            <person name="Barry K."/>
            <person name="Miller A.N."/>
            <person name="Grigoriev I.V."/>
            <person name="Debuchy R."/>
            <person name="Gladieux P."/>
            <person name="Hiltunen Thoren M."/>
            <person name="Johannesson H."/>
        </authorList>
    </citation>
    <scope>NUCLEOTIDE SEQUENCE</scope>
    <source>
        <strain evidence="1">CBS 990.96</strain>
    </source>
</reference>
<name>A0AAN7BZ12_9PEZI</name>
<evidence type="ECO:0000313" key="1">
    <source>
        <dbReference type="EMBL" id="KAK4231847.1"/>
    </source>
</evidence>
<dbReference type="EMBL" id="MU865290">
    <property type="protein sequence ID" value="KAK4231847.1"/>
    <property type="molecule type" value="Genomic_DNA"/>
</dbReference>
<comment type="caution">
    <text evidence="1">The sequence shown here is derived from an EMBL/GenBank/DDBJ whole genome shotgun (WGS) entry which is preliminary data.</text>
</comment>
<accession>A0AAN7BZ12</accession>
<proteinExistence type="predicted"/>
<keyword evidence="2" id="KW-1185">Reference proteome</keyword>
<reference evidence="1" key="2">
    <citation type="submission" date="2023-05" db="EMBL/GenBank/DDBJ databases">
        <authorList>
            <consortium name="Lawrence Berkeley National Laboratory"/>
            <person name="Steindorff A."/>
            <person name="Hensen N."/>
            <person name="Bonometti L."/>
            <person name="Westerberg I."/>
            <person name="Brannstrom I.O."/>
            <person name="Guillou S."/>
            <person name="Cros-Aarteil S."/>
            <person name="Calhoun S."/>
            <person name="Haridas S."/>
            <person name="Kuo A."/>
            <person name="Mondo S."/>
            <person name="Pangilinan J."/>
            <person name="Riley R."/>
            <person name="Labutti K."/>
            <person name="Andreopoulos B."/>
            <person name="Lipzen A."/>
            <person name="Chen C."/>
            <person name="Yanf M."/>
            <person name="Daum C."/>
            <person name="Ng V."/>
            <person name="Clum A."/>
            <person name="Ohm R."/>
            <person name="Martin F."/>
            <person name="Silar P."/>
            <person name="Natvig D."/>
            <person name="Lalanne C."/>
            <person name="Gautier V."/>
            <person name="Ament-Velasquez S.L."/>
            <person name="Kruys A."/>
            <person name="Hutchinson M.I."/>
            <person name="Powell A.J."/>
            <person name="Barry K."/>
            <person name="Miller A.N."/>
            <person name="Grigoriev I.V."/>
            <person name="Debuchy R."/>
            <person name="Gladieux P."/>
            <person name="Thoren M.H."/>
            <person name="Johannesson H."/>
        </authorList>
    </citation>
    <scope>NUCLEOTIDE SEQUENCE</scope>
    <source>
        <strain evidence="1">CBS 990.96</strain>
    </source>
</reference>
<dbReference type="Proteomes" id="UP001301958">
    <property type="component" value="Unassembled WGS sequence"/>
</dbReference>